<dbReference type="EC" id="6.3.2.17" evidence="3"/>
<evidence type="ECO:0000313" key="16">
    <source>
        <dbReference type="EMBL" id="HJC66845.1"/>
    </source>
</evidence>
<dbReference type="PANTHER" id="PTHR11136:SF5">
    <property type="entry name" value="FOLYLPOLYGLUTAMATE SYNTHASE, MITOCHONDRIAL"/>
    <property type="match status" value="1"/>
</dbReference>
<comment type="cofactor">
    <cofactor evidence="1">
        <name>Mg(2+)</name>
        <dbReference type="ChEBI" id="CHEBI:18420"/>
    </cofactor>
</comment>
<keyword evidence="5 13" id="KW-0436">Ligase</keyword>
<evidence type="ECO:0000256" key="12">
    <source>
        <dbReference type="ARBA" id="ARBA00047493"/>
    </source>
</evidence>
<evidence type="ECO:0000256" key="8">
    <source>
        <dbReference type="ARBA" id="ARBA00022840"/>
    </source>
</evidence>
<evidence type="ECO:0000313" key="17">
    <source>
        <dbReference type="Proteomes" id="UP000823863"/>
    </source>
</evidence>
<dbReference type="InterPro" id="IPR004101">
    <property type="entry name" value="Mur_ligase_C"/>
</dbReference>
<evidence type="ECO:0000256" key="4">
    <source>
        <dbReference type="ARBA" id="ARBA00022563"/>
    </source>
</evidence>
<dbReference type="PROSITE" id="PS01011">
    <property type="entry name" value="FOLYLPOLYGLU_SYNT_1"/>
    <property type="match status" value="1"/>
</dbReference>
<dbReference type="Gene3D" id="3.90.190.20">
    <property type="entry name" value="Mur ligase, C-terminal domain"/>
    <property type="match status" value="1"/>
</dbReference>
<dbReference type="InterPro" id="IPR001645">
    <property type="entry name" value="Folylpolyglutamate_synth"/>
</dbReference>
<reference evidence="16" key="1">
    <citation type="journal article" date="2021" name="PeerJ">
        <title>Extensive microbial diversity within the chicken gut microbiome revealed by metagenomics and culture.</title>
        <authorList>
            <person name="Gilroy R."/>
            <person name="Ravi A."/>
            <person name="Getino M."/>
            <person name="Pursley I."/>
            <person name="Horton D.L."/>
            <person name="Alikhan N.F."/>
            <person name="Baker D."/>
            <person name="Gharbi K."/>
            <person name="Hall N."/>
            <person name="Watson M."/>
            <person name="Adriaenssens E.M."/>
            <person name="Foster-Nyarko E."/>
            <person name="Jarju S."/>
            <person name="Secka A."/>
            <person name="Antonio M."/>
            <person name="Oren A."/>
            <person name="Chaudhuri R.R."/>
            <person name="La Ragione R."/>
            <person name="Hildebrand F."/>
            <person name="Pallen M.J."/>
        </authorList>
    </citation>
    <scope>NUCLEOTIDE SEQUENCE</scope>
    <source>
        <strain evidence="16">CHK198-12963</strain>
    </source>
</reference>
<reference evidence="16" key="2">
    <citation type="submission" date="2021-04" db="EMBL/GenBank/DDBJ databases">
        <authorList>
            <person name="Gilroy R."/>
        </authorList>
    </citation>
    <scope>NUCLEOTIDE SEQUENCE</scope>
    <source>
        <strain evidence="16">CHK198-12963</strain>
    </source>
</reference>
<dbReference type="GO" id="GO:0005829">
    <property type="term" value="C:cytosol"/>
    <property type="evidence" value="ECO:0007669"/>
    <property type="project" value="TreeGrafter"/>
</dbReference>
<gene>
    <name evidence="16" type="ORF">H9931_09025</name>
</gene>
<sequence>MNAWDYMEGIPMWAGKKHSLEESEDFLKELKEPQKSFQVVHVAGTNGKGSVCAFLTSILKEAGYFTGTFISPHLERIEERFLLDGNVIGQEDFLQSFQTVYETAKKRQERGLGHPSYFEFLFYMAMVLFAGKGVEIAVLETGMGGRLDATNVIKNPLACAITSISLDHTKYLGDTIVQIAGEKAGIIKAGVPVVYDGTDREAAQVILRQARSLQAPAEMVTEADYVREEAVPAGKAGPDGTQEGFWIRECSGGPEGLRLYVPFSAPYQAQNAMIAVKTARLLNERGLRISPEQIVKGVAKARWPGRMEQAADGFFLDGAHNPGGIRAFEEAAFEIIGRRGKKPCLLFGVMEDKDYREMAALLCRRIPWQAIGLVHGNSARGASLSSLREAFEPVYGGPVYEFSSAEEAVENVKGMFGDSLVFCAGSLYLTGEWKQALDKANADKGVKVHD</sequence>
<keyword evidence="7 13" id="KW-0547">Nucleotide-binding</keyword>
<dbReference type="InterPro" id="IPR036615">
    <property type="entry name" value="Mur_ligase_C_dom_sf"/>
</dbReference>
<protein>
    <recommendedName>
        <fullName evidence="3">tetrahydrofolate synthase</fullName>
        <ecNumber evidence="3">6.3.2.17</ecNumber>
    </recommendedName>
    <alternativeName>
        <fullName evidence="11">Folylpoly-gamma-glutamate synthetase</fullName>
    </alternativeName>
    <alternativeName>
        <fullName evidence="10">Tetrahydrofolylpolyglutamate synthase</fullName>
    </alternativeName>
</protein>
<evidence type="ECO:0000256" key="3">
    <source>
        <dbReference type="ARBA" id="ARBA00013025"/>
    </source>
</evidence>
<evidence type="ECO:0000256" key="10">
    <source>
        <dbReference type="ARBA" id="ARBA00030592"/>
    </source>
</evidence>
<evidence type="ECO:0000256" key="6">
    <source>
        <dbReference type="ARBA" id="ARBA00022723"/>
    </source>
</evidence>
<evidence type="ECO:0000256" key="11">
    <source>
        <dbReference type="ARBA" id="ARBA00030876"/>
    </source>
</evidence>
<dbReference type="PIRSF" id="PIRSF001563">
    <property type="entry name" value="Folylpolyglu_synth"/>
    <property type="match status" value="1"/>
</dbReference>
<evidence type="ECO:0000256" key="13">
    <source>
        <dbReference type="PIRNR" id="PIRNR001563"/>
    </source>
</evidence>
<dbReference type="PROSITE" id="PS01012">
    <property type="entry name" value="FOLYLPOLYGLU_SYNT_2"/>
    <property type="match status" value="1"/>
</dbReference>
<comment type="catalytic activity">
    <reaction evidence="12">
        <text>(6S)-5,6,7,8-tetrahydrofolyl-(gamma-L-Glu)(n) + L-glutamate + ATP = (6S)-5,6,7,8-tetrahydrofolyl-(gamma-L-Glu)(n+1) + ADP + phosphate + H(+)</text>
        <dbReference type="Rhea" id="RHEA:10580"/>
        <dbReference type="Rhea" id="RHEA-COMP:14738"/>
        <dbReference type="Rhea" id="RHEA-COMP:14740"/>
        <dbReference type="ChEBI" id="CHEBI:15378"/>
        <dbReference type="ChEBI" id="CHEBI:29985"/>
        <dbReference type="ChEBI" id="CHEBI:30616"/>
        <dbReference type="ChEBI" id="CHEBI:43474"/>
        <dbReference type="ChEBI" id="CHEBI:141005"/>
        <dbReference type="ChEBI" id="CHEBI:456216"/>
        <dbReference type="EC" id="6.3.2.17"/>
    </reaction>
</comment>
<dbReference type="PANTHER" id="PTHR11136">
    <property type="entry name" value="FOLYLPOLYGLUTAMATE SYNTHASE-RELATED"/>
    <property type="match status" value="1"/>
</dbReference>
<comment type="similarity">
    <text evidence="13">Belongs to the folylpolyglutamate synthase family.</text>
</comment>
<dbReference type="Pfam" id="PF02875">
    <property type="entry name" value="Mur_ligase_C"/>
    <property type="match status" value="1"/>
</dbReference>
<dbReference type="FunFam" id="3.40.1190.10:FF:000011">
    <property type="entry name" value="Folylpolyglutamate synthase/dihydrofolate synthase"/>
    <property type="match status" value="1"/>
</dbReference>
<comment type="pathway">
    <text evidence="2">Cofactor biosynthesis; tetrahydrofolylpolyglutamate biosynthesis.</text>
</comment>
<dbReference type="SUPFAM" id="SSF53623">
    <property type="entry name" value="MurD-like peptide ligases, catalytic domain"/>
    <property type="match status" value="1"/>
</dbReference>
<evidence type="ECO:0000256" key="9">
    <source>
        <dbReference type="ARBA" id="ARBA00022842"/>
    </source>
</evidence>
<evidence type="ECO:0000259" key="14">
    <source>
        <dbReference type="Pfam" id="PF02875"/>
    </source>
</evidence>
<feature type="domain" description="Mur ligase central" evidence="15">
    <location>
        <begin position="42"/>
        <end position="190"/>
    </location>
</feature>
<organism evidence="16 17">
    <name type="scientific">Candidatus Enterocloster excrementigallinarum</name>
    <dbReference type="NCBI Taxonomy" id="2838558"/>
    <lineage>
        <taxon>Bacteria</taxon>
        <taxon>Bacillati</taxon>
        <taxon>Bacillota</taxon>
        <taxon>Clostridia</taxon>
        <taxon>Lachnospirales</taxon>
        <taxon>Lachnospiraceae</taxon>
        <taxon>Enterocloster</taxon>
    </lineage>
</organism>
<keyword evidence="4" id="KW-0554">One-carbon metabolism</keyword>
<dbReference type="InterPro" id="IPR013221">
    <property type="entry name" value="Mur_ligase_cen"/>
</dbReference>
<accession>A0A9D2PVN1</accession>
<dbReference type="Proteomes" id="UP000823863">
    <property type="component" value="Unassembled WGS sequence"/>
</dbReference>
<keyword evidence="8 13" id="KW-0067">ATP-binding</keyword>
<keyword evidence="9" id="KW-0460">Magnesium</keyword>
<dbReference type="Pfam" id="PF08245">
    <property type="entry name" value="Mur_ligase_M"/>
    <property type="match status" value="1"/>
</dbReference>
<keyword evidence="6" id="KW-0479">Metal-binding</keyword>
<evidence type="ECO:0000259" key="15">
    <source>
        <dbReference type="Pfam" id="PF08245"/>
    </source>
</evidence>
<evidence type="ECO:0000256" key="2">
    <source>
        <dbReference type="ARBA" id="ARBA00005150"/>
    </source>
</evidence>
<dbReference type="GO" id="GO:0004326">
    <property type="term" value="F:tetrahydrofolylpolyglutamate synthase activity"/>
    <property type="evidence" value="ECO:0007669"/>
    <property type="project" value="UniProtKB-EC"/>
</dbReference>
<dbReference type="GO" id="GO:0006730">
    <property type="term" value="P:one-carbon metabolic process"/>
    <property type="evidence" value="ECO:0007669"/>
    <property type="project" value="UniProtKB-KW"/>
</dbReference>
<evidence type="ECO:0000256" key="5">
    <source>
        <dbReference type="ARBA" id="ARBA00022598"/>
    </source>
</evidence>
<dbReference type="InterPro" id="IPR036565">
    <property type="entry name" value="Mur-like_cat_sf"/>
</dbReference>
<dbReference type="Gene3D" id="3.40.1190.10">
    <property type="entry name" value="Mur-like, catalytic domain"/>
    <property type="match status" value="1"/>
</dbReference>
<dbReference type="InterPro" id="IPR018109">
    <property type="entry name" value="Folylpolyglutamate_synth_CS"/>
</dbReference>
<proteinExistence type="inferred from homology"/>
<dbReference type="GO" id="GO:0046872">
    <property type="term" value="F:metal ion binding"/>
    <property type="evidence" value="ECO:0007669"/>
    <property type="project" value="UniProtKB-KW"/>
</dbReference>
<name>A0A9D2PVN1_9FIRM</name>
<dbReference type="AlphaFoldDB" id="A0A9D2PVN1"/>
<comment type="caution">
    <text evidence="16">The sequence shown here is derived from an EMBL/GenBank/DDBJ whole genome shotgun (WGS) entry which is preliminary data.</text>
</comment>
<dbReference type="NCBIfam" id="TIGR01499">
    <property type="entry name" value="folC"/>
    <property type="match status" value="1"/>
</dbReference>
<dbReference type="SUPFAM" id="SSF53244">
    <property type="entry name" value="MurD-like peptide ligases, peptide-binding domain"/>
    <property type="match status" value="1"/>
</dbReference>
<evidence type="ECO:0000256" key="1">
    <source>
        <dbReference type="ARBA" id="ARBA00001946"/>
    </source>
</evidence>
<feature type="domain" description="Mur ligase C-terminal" evidence="14">
    <location>
        <begin position="305"/>
        <end position="426"/>
    </location>
</feature>
<dbReference type="GO" id="GO:0005524">
    <property type="term" value="F:ATP binding"/>
    <property type="evidence" value="ECO:0007669"/>
    <property type="project" value="UniProtKB-KW"/>
</dbReference>
<evidence type="ECO:0000256" key="7">
    <source>
        <dbReference type="ARBA" id="ARBA00022741"/>
    </source>
</evidence>
<dbReference type="EMBL" id="DWWB01000053">
    <property type="protein sequence ID" value="HJC66845.1"/>
    <property type="molecule type" value="Genomic_DNA"/>
</dbReference>